<dbReference type="OrthoDB" id="431557at2759"/>
<dbReference type="GO" id="GO:0005737">
    <property type="term" value="C:cytoplasm"/>
    <property type="evidence" value="ECO:0007669"/>
    <property type="project" value="UniProtKB-SubCell"/>
</dbReference>
<dbReference type="Gene3D" id="3.60.20.10">
    <property type="entry name" value="Glutamine Phosphoribosylpyrophosphate, subunit 1, domain 1"/>
    <property type="match status" value="1"/>
</dbReference>
<accession>A0A8S0QUB8</accession>
<keyword evidence="10" id="KW-1185">Reference proteome</keyword>
<dbReference type="InterPro" id="IPR023332">
    <property type="entry name" value="Proteasome_alpha-type"/>
</dbReference>
<dbReference type="GO" id="GO:0043161">
    <property type="term" value="P:proteasome-mediated ubiquitin-dependent protein catabolic process"/>
    <property type="evidence" value="ECO:0007669"/>
    <property type="project" value="InterPro"/>
</dbReference>
<evidence type="ECO:0000256" key="7">
    <source>
        <dbReference type="PROSITE-ProRule" id="PRU00808"/>
    </source>
</evidence>
<dbReference type="Gramene" id="OE9A069195T1">
    <property type="protein sequence ID" value="OE9A069195C1"/>
    <property type="gene ID" value="OE9A069195"/>
</dbReference>
<keyword evidence="5 7" id="KW-0647">Proteasome</keyword>
<reference evidence="9 10" key="1">
    <citation type="submission" date="2019-12" db="EMBL/GenBank/DDBJ databases">
        <authorList>
            <person name="Alioto T."/>
            <person name="Alioto T."/>
            <person name="Gomez Garrido J."/>
        </authorList>
    </citation>
    <scope>NUCLEOTIDE SEQUENCE [LARGE SCALE GENOMIC DNA]</scope>
</reference>
<dbReference type="EMBL" id="CACTIH010001941">
    <property type="protein sequence ID" value="CAA2969415.1"/>
    <property type="molecule type" value="Genomic_DNA"/>
</dbReference>
<dbReference type="GO" id="GO:0019773">
    <property type="term" value="C:proteasome core complex, alpha-subunit complex"/>
    <property type="evidence" value="ECO:0007669"/>
    <property type="project" value="UniProtKB-UniRule"/>
</dbReference>
<evidence type="ECO:0000256" key="4">
    <source>
        <dbReference type="ARBA" id="ARBA00022490"/>
    </source>
</evidence>
<dbReference type="InterPro" id="IPR000426">
    <property type="entry name" value="Proteasome_asu_N"/>
</dbReference>
<proteinExistence type="inferred from homology"/>
<gene>
    <name evidence="9" type="ORF">OLEA9_A069195</name>
</gene>
<dbReference type="Pfam" id="PF10584">
    <property type="entry name" value="Proteasome_A_N"/>
    <property type="match status" value="1"/>
</dbReference>
<dbReference type="PANTHER" id="PTHR11599">
    <property type="entry name" value="PROTEASOME SUBUNIT ALPHA/BETA"/>
    <property type="match status" value="1"/>
</dbReference>
<evidence type="ECO:0000313" key="10">
    <source>
        <dbReference type="Proteomes" id="UP000594638"/>
    </source>
</evidence>
<keyword evidence="6" id="KW-0539">Nucleus</keyword>
<evidence type="ECO:0000259" key="8">
    <source>
        <dbReference type="PROSITE" id="PS00388"/>
    </source>
</evidence>
<protein>
    <submittedName>
        <fullName evidence="9">Proteasome subunit alpha type-5</fullName>
    </submittedName>
</protein>
<name>A0A8S0QUB8_OLEEU</name>
<dbReference type="CDD" id="cd03753">
    <property type="entry name" value="proteasome_alpha_type_5"/>
    <property type="match status" value="1"/>
</dbReference>
<feature type="domain" description="Proteasome alpha-type subunits" evidence="8">
    <location>
        <begin position="210"/>
        <end position="232"/>
    </location>
</feature>
<evidence type="ECO:0000256" key="3">
    <source>
        <dbReference type="ARBA" id="ARBA00004496"/>
    </source>
</evidence>
<organism evidence="9 10">
    <name type="scientific">Olea europaea subsp. europaea</name>
    <dbReference type="NCBI Taxonomy" id="158383"/>
    <lineage>
        <taxon>Eukaryota</taxon>
        <taxon>Viridiplantae</taxon>
        <taxon>Streptophyta</taxon>
        <taxon>Embryophyta</taxon>
        <taxon>Tracheophyta</taxon>
        <taxon>Spermatophyta</taxon>
        <taxon>Magnoliopsida</taxon>
        <taxon>eudicotyledons</taxon>
        <taxon>Gunneridae</taxon>
        <taxon>Pentapetalae</taxon>
        <taxon>asterids</taxon>
        <taxon>lamiids</taxon>
        <taxon>Lamiales</taxon>
        <taxon>Oleaceae</taxon>
        <taxon>Oleeae</taxon>
        <taxon>Olea</taxon>
    </lineage>
</organism>
<dbReference type="AlphaFoldDB" id="A0A8S0QUB8"/>
<evidence type="ECO:0000256" key="2">
    <source>
        <dbReference type="ARBA" id="ARBA00004123"/>
    </source>
</evidence>
<dbReference type="NCBIfam" id="NF003075">
    <property type="entry name" value="PRK03996.1"/>
    <property type="match status" value="1"/>
</dbReference>
<evidence type="ECO:0000256" key="1">
    <source>
        <dbReference type="ARBA" id="ARBA00002000"/>
    </source>
</evidence>
<dbReference type="GO" id="GO:0003735">
    <property type="term" value="F:structural constituent of ribosome"/>
    <property type="evidence" value="ECO:0007669"/>
    <property type="project" value="UniProtKB-ARBA"/>
</dbReference>
<evidence type="ECO:0000313" key="9">
    <source>
        <dbReference type="EMBL" id="CAA2969415.1"/>
    </source>
</evidence>
<dbReference type="InterPro" id="IPR033812">
    <property type="entry name" value="Proteasome_alpha_type_5"/>
</dbReference>
<sequence>MPFMIMMDNESNSFGFQENKPPTEHQGYTDFYSTTDDIGLKYFTPNGANFYFNSDQGSSSFDCSNFGWSENCSRTPEIFSVLSATIEDDQTQYLEDASLAKKPESSSEYLLPADENTVNIFFEELLALESEIKFFQMLYLCLSLYIHEWRNYSRWDRYGSLVPFGSGEDGSESGSGCGFGGNGLVLGGVLEWALGENITGNGAKQCWTEYDRGVNTFSPEGRLFQVEYAIEAIKLGSTAIAVKTKEGVILAVEKRITSPLLEPSSVEKIMEIDEHIGCAMSGLIADARTLVEHARVETQNHRFSYGEPMTVESTTQALCDLALRFGEGDEESMSRPFGVSLLIAGHDENGPCLYYTDPSGTFWQCNAKAIGSGSEGADSSLQEQYNKDLTLKEAETIALSILKQVMEEKVTPNNVDIANVAPRYHLYTPSDVETVINRL</sequence>
<evidence type="ECO:0000256" key="5">
    <source>
        <dbReference type="ARBA" id="ARBA00022942"/>
    </source>
</evidence>
<comment type="subcellular location">
    <subcellularLocation>
        <location evidence="3">Cytoplasm</location>
    </subcellularLocation>
    <subcellularLocation>
        <location evidence="2">Nucleus</location>
    </subcellularLocation>
</comment>
<dbReference type="GO" id="GO:0004540">
    <property type="term" value="F:RNA nuclease activity"/>
    <property type="evidence" value="ECO:0007669"/>
    <property type="project" value="UniProtKB-ARBA"/>
</dbReference>
<comment type="similarity">
    <text evidence="7">Belongs to the peptidase T1A family.</text>
</comment>
<dbReference type="PROSITE" id="PS51475">
    <property type="entry name" value="PROTEASOME_ALPHA_2"/>
    <property type="match status" value="1"/>
</dbReference>
<comment type="function">
    <text evidence="1">The proteasome is a multicatalytic proteinase complex which is characterized by its ability to cleave peptides with Arg, Phe, Tyr, Leu, and Glu adjacent to the leaving group at neutral or slightly basic pH. The proteasome has an ATP-dependent proteolytic activity.</text>
</comment>
<comment type="caution">
    <text evidence="9">The sequence shown here is derived from an EMBL/GenBank/DDBJ whole genome shotgun (WGS) entry which is preliminary data.</text>
</comment>
<dbReference type="PROSITE" id="PS00388">
    <property type="entry name" value="PROTEASOME_ALPHA_1"/>
    <property type="match status" value="1"/>
</dbReference>
<dbReference type="Pfam" id="PF00227">
    <property type="entry name" value="Proteasome"/>
    <property type="match status" value="1"/>
</dbReference>
<dbReference type="InterPro" id="IPR001353">
    <property type="entry name" value="Proteasome_sua/b"/>
</dbReference>
<dbReference type="Proteomes" id="UP000594638">
    <property type="component" value="Unassembled WGS sequence"/>
</dbReference>
<dbReference type="FunFam" id="3.60.20.10:FF:000029">
    <property type="entry name" value="Proteasome subunit alpha type"/>
    <property type="match status" value="1"/>
</dbReference>
<dbReference type="GO" id="GO:0005634">
    <property type="term" value="C:nucleus"/>
    <property type="evidence" value="ECO:0007669"/>
    <property type="project" value="UniProtKB-SubCell"/>
</dbReference>
<keyword evidence="4" id="KW-0963">Cytoplasm</keyword>
<dbReference type="SUPFAM" id="SSF56235">
    <property type="entry name" value="N-terminal nucleophile aminohydrolases (Ntn hydrolases)"/>
    <property type="match status" value="1"/>
</dbReference>
<dbReference type="SMART" id="SM00948">
    <property type="entry name" value="Proteasome_A_N"/>
    <property type="match status" value="1"/>
</dbReference>
<dbReference type="InterPro" id="IPR029055">
    <property type="entry name" value="Ntn_hydrolases_N"/>
</dbReference>
<dbReference type="InterPro" id="IPR050115">
    <property type="entry name" value="Proteasome_alpha"/>
</dbReference>
<evidence type="ECO:0000256" key="6">
    <source>
        <dbReference type="ARBA" id="ARBA00023242"/>
    </source>
</evidence>